<dbReference type="CDD" id="cd14256">
    <property type="entry name" value="Dockerin_I"/>
    <property type="match status" value="1"/>
</dbReference>
<feature type="compositionally biased region" description="Low complexity" evidence="1">
    <location>
        <begin position="104"/>
        <end position="122"/>
    </location>
</feature>
<dbReference type="InterPro" id="IPR002105">
    <property type="entry name" value="Dockerin_1_rpt"/>
</dbReference>
<dbReference type="Proteomes" id="UP000633365">
    <property type="component" value="Unassembled WGS sequence"/>
</dbReference>
<protein>
    <submittedName>
        <fullName evidence="3">Dockerin type I repeat-containing protein</fullName>
    </submittedName>
</protein>
<sequence length="135" mass="14810">MKRIGSIVIALLFILTAVYTLPSTYAADNRLRGDADRNGEVTLPDSTLIQYVLSEIEDYDLDEQAADVNGDETVDITDATLIQRYLVGFDNPYQIDEIIGYSDPTTPTTAAPTTAAPTTPTPTRDPYELPFIPSH</sequence>
<name>A0A934WSV2_9FIRM</name>
<keyword evidence="4" id="KW-1185">Reference proteome</keyword>
<feature type="domain" description="Dockerin" evidence="2">
    <location>
        <begin position="28"/>
        <end position="95"/>
    </location>
</feature>
<reference evidence="3" key="1">
    <citation type="submission" date="2021-01" db="EMBL/GenBank/DDBJ databases">
        <title>Genome public.</title>
        <authorList>
            <person name="Liu C."/>
            <person name="Sun Q."/>
        </authorList>
    </citation>
    <scope>NUCLEOTIDE SEQUENCE</scope>
    <source>
        <strain evidence="3">M6</strain>
    </source>
</reference>
<dbReference type="AlphaFoldDB" id="A0A934WSV2"/>
<proteinExistence type="predicted"/>
<evidence type="ECO:0000313" key="3">
    <source>
        <dbReference type="EMBL" id="MBK6089271.1"/>
    </source>
</evidence>
<dbReference type="Pfam" id="PF00404">
    <property type="entry name" value="Dockerin_1"/>
    <property type="match status" value="1"/>
</dbReference>
<evidence type="ECO:0000256" key="1">
    <source>
        <dbReference type="SAM" id="MobiDB-lite"/>
    </source>
</evidence>
<dbReference type="PROSITE" id="PS51766">
    <property type="entry name" value="DOCKERIN"/>
    <property type="match status" value="1"/>
</dbReference>
<dbReference type="RefSeq" id="WP_201428026.1">
    <property type="nucleotide sequence ID" value="NZ_JAEQMG010000122.1"/>
</dbReference>
<gene>
    <name evidence="3" type="ORF">JKK62_11580</name>
</gene>
<dbReference type="Gene3D" id="1.10.1330.10">
    <property type="entry name" value="Dockerin domain"/>
    <property type="match status" value="1"/>
</dbReference>
<dbReference type="GO" id="GO:0004553">
    <property type="term" value="F:hydrolase activity, hydrolyzing O-glycosyl compounds"/>
    <property type="evidence" value="ECO:0007669"/>
    <property type="project" value="InterPro"/>
</dbReference>
<dbReference type="InterPro" id="IPR016134">
    <property type="entry name" value="Dockerin_dom"/>
</dbReference>
<feature type="region of interest" description="Disordered" evidence="1">
    <location>
        <begin position="100"/>
        <end position="135"/>
    </location>
</feature>
<dbReference type="InterPro" id="IPR036439">
    <property type="entry name" value="Dockerin_dom_sf"/>
</dbReference>
<evidence type="ECO:0000259" key="2">
    <source>
        <dbReference type="PROSITE" id="PS51766"/>
    </source>
</evidence>
<organism evidence="3 4">
    <name type="scientific">Ruminococcus difficilis</name>
    <dbReference type="NCBI Taxonomy" id="2763069"/>
    <lineage>
        <taxon>Bacteria</taxon>
        <taxon>Bacillati</taxon>
        <taxon>Bacillota</taxon>
        <taxon>Clostridia</taxon>
        <taxon>Eubacteriales</taxon>
        <taxon>Oscillospiraceae</taxon>
        <taxon>Ruminococcus</taxon>
    </lineage>
</organism>
<dbReference type="GO" id="GO:0000272">
    <property type="term" value="P:polysaccharide catabolic process"/>
    <property type="evidence" value="ECO:0007669"/>
    <property type="project" value="InterPro"/>
</dbReference>
<dbReference type="EMBL" id="JAEQMG010000122">
    <property type="protein sequence ID" value="MBK6089271.1"/>
    <property type="molecule type" value="Genomic_DNA"/>
</dbReference>
<dbReference type="SUPFAM" id="SSF63446">
    <property type="entry name" value="Type I dockerin domain"/>
    <property type="match status" value="1"/>
</dbReference>
<comment type="caution">
    <text evidence="3">The sequence shown here is derived from an EMBL/GenBank/DDBJ whole genome shotgun (WGS) entry which is preliminary data.</text>
</comment>
<evidence type="ECO:0000313" key="4">
    <source>
        <dbReference type="Proteomes" id="UP000633365"/>
    </source>
</evidence>
<accession>A0A934WSV2</accession>